<dbReference type="InterPro" id="IPR036390">
    <property type="entry name" value="WH_DNA-bd_sf"/>
</dbReference>
<reference evidence="1 2" key="1">
    <citation type="submission" date="2014-04" db="EMBL/GenBank/DDBJ databases">
        <title>Whole genome of Muricauda olearia.</title>
        <authorList>
            <person name="Zhang X.-H."/>
            <person name="Tang K."/>
        </authorList>
    </citation>
    <scope>NUCLEOTIDE SEQUENCE [LARGE SCALE GENOMIC DNA]</scope>
    <source>
        <strain evidence="1 2">Th120</strain>
    </source>
</reference>
<organism evidence="1 2">
    <name type="scientific">Flagellimonas olearia</name>
    <dbReference type="NCBI Taxonomy" id="552546"/>
    <lineage>
        <taxon>Bacteria</taxon>
        <taxon>Pseudomonadati</taxon>
        <taxon>Bacteroidota</taxon>
        <taxon>Flavobacteriia</taxon>
        <taxon>Flavobacteriales</taxon>
        <taxon>Flavobacteriaceae</taxon>
        <taxon>Flagellimonas</taxon>
    </lineage>
</organism>
<dbReference type="Gene3D" id="1.10.10.10">
    <property type="entry name" value="Winged helix-like DNA-binding domain superfamily/Winged helix DNA-binding domain"/>
    <property type="match status" value="1"/>
</dbReference>
<dbReference type="RefSeq" id="WP_129652831.1">
    <property type="nucleotide sequence ID" value="NZ_ML142907.1"/>
</dbReference>
<comment type="caution">
    <text evidence="1">The sequence shown here is derived from an EMBL/GenBank/DDBJ whole genome shotgun (WGS) entry which is preliminary data.</text>
</comment>
<dbReference type="SUPFAM" id="SSF46785">
    <property type="entry name" value="Winged helix' DNA-binding domain"/>
    <property type="match status" value="1"/>
</dbReference>
<dbReference type="Proteomes" id="UP000290261">
    <property type="component" value="Unassembled WGS sequence"/>
</dbReference>
<evidence type="ECO:0000313" key="1">
    <source>
        <dbReference type="EMBL" id="RYC53131.1"/>
    </source>
</evidence>
<evidence type="ECO:0000313" key="2">
    <source>
        <dbReference type="Proteomes" id="UP000290261"/>
    </source>
</evidence>
<gene>
    <name evidence="1" type="ORF">DN53_02625</name>
</gene>
<proteinExistence type="predicted"/>
<dbReference type="InterPro" id="IPR036388">
    <property type="entry name" value="WH-like_DNA-bd_sf"/>
</dbReference>
<dbReference type="AlphaFoldDB" id="A0A444VQQ8"/>
<dbReference type="EMBL" id="JJMP01000001">
    <property type="protein sequence ID" value="RYC53131.1"/>
    <property type="molecule type" value="Genomic_DNA"/>
</dbReference>
<name>A0A444VQQ8_9FLAO</name>
<accession>A0A444VQQ8</accession>
<protein>
    <submittedName>
        <fullName evidence="1">Transcriptional regulator</fullName>
    </submittedName>
</protein>
<keyword evidence="2" id="KW-1185">Reference proteome</keyword>
<sequence>MNNNVPENERAIWILKNEGEKTLKDLAQSLGVTTEGARFQLLKLSNDGYVKSESRALGRGRPQQFWSLTKKGHGKFPDSHSELTLRLINTIKENLGEETLSQLINSTGEDNLRNYRKTIMETDPLESKVKKLTELREKEGYMAHYEQNQDGDYLLIENHCPICAAATLCQGFCATELNTFQSVLGPNVKVERIDHILAGARRCAYLIQDKTKS</sequence>